<keyword evidence="2" id="KW-1185">Reference proteome</keyword>
<protein>
    <submittedName>
        <fullName evidence="3">Uncharacterized protein</fullName>
    </submittedName>
</protein>
<proteinExistence type="predicted"/>
<dbReference type="Proteomes" id="UP000887565">
    <property type="component" value="Unplaced"/>
</dbReference>
<reference evidence="3" key="1">
    <citation type="submission" date="2022-11" db="UniProtKB">
        <authorList>
            <consortium name="WormBaseParasite"/>
        </authorList>
    </citation>
    <scope>IDENTIFICATION</scope>
</reference>
<evidence type="ECO:0000313" key="3">
    <source>
        <dbReference type="WBParaSite" id="nRc.2.0.1.t40702-RA"/>
    </source>
</evidence>
<accession>A0A915KPA9</accession>
<sequence length="50" mass="5980">MNMPQQSNPRKTRTYLEKLTNPTFEKEEDKDDLSIKGVRTCWYNGHLSDY</sequence>
<organism evidence="2 3">
    <name type="scientific">Romanomermis culicivorax</name>
    <name type="common">Nematode worm</name>
    <dbReference type="NCBI Taxonomy" id="13658"/>
    <lineage>
        <taxon>Eukaryota</taxon>
        <taxon>Metazoa</taxon>
        <taxon>Ecdysozoa</taxon>
        <taxon>Nematoda</taxon>
        <taxon>Enoplea</taxon>
        <taxon>Dorylaimia</taxon>
        <taxon>Mermithida</taxon>
        <taxon>Mermithoidea</taxon>
        <taxon>Mermithidae</taxon>
        <taxon>Romanomermis</taxon>
    </lineage>
</organism>
<feature type="region of interest" description="Disordered" evidence="1">
    <location>
        <begin position="1"/>
        <end position="30"/>
    </location>
</feature>
<dbReference type="AlphaFoldDB" id="A0A915KPA9"/>
<dbReference type="WBParaSite" id="nRc.2.0.1.t40702-RA">
    <property type="protein sequence ID" value="nRc.2.0.1.t40702-RA"/>
    <property type="gene ID" value="nRc.2.0.1.g40702"/>
</dbReference>
<evidence type="ECO:0000256" key="1">
    <source>
        <dbReference type="SAM" id="MobiDB-lite"/>
    </source>
</evidence>
<evidence type="ECO:0000313" key="2">
    <source>
        <dbReference type="Proteomes" id="UP000887565"/>
    </source>
</evidence>
<name>A0A915KPA9_ROMCU</name>